<dbReference type="EMBL" id="BMLX01000001">
    <property type="protein sequence ID" value="GGP18994.1"/>
    <property type="molecule type" value="Genomic_DNA"/>
</dbReference>
<dbReference type="Pfam" id="PF11142">
    <property type="entry name" value="DUF2917"/>
    <property type="match status" value="1"/>
</dbReference>
<evidence type="ECO:0000313" key="2">
    <source>
        <dbReference type="Proteomes" id="UP000637267"/>
    </source>
</evidence>
<dbReference type="RefSeq" id="WP_188702640.1">
    <property type="nucleotide sequence ID" value="NZ_BMLX01000001.1"/>
</dbReference>
<dbReference type="InterPro" id="IPR021317">
    <property type="entry name" value="DUF2917"/>
</dbReference>
<dbReference type="Proteomes" id="UP000637267">
    <property type="component" value="Unassembled WGS sequence"/>
</dbReference>
<sequence>MKATLIACPSLISLKKAERTVIRCEQGQLWISVPGEDIVLRRGESWQINSPLTVLIEGAQDARFSLQTPRSVWHLHWPGAWRWPAFRSSWRVRSSPIKRIQART</sequence>
<organism evidence="1 2">
    <name type="scientific">Silvimonas iriomotensis</name>
    <dbReference type="NCBI Taxonomy" id="449662"/>
    <lineage>
        <taxon>Bacteria</taxon>
        <taxon>Pseudomonadati</taxon>
        <taxon>Pseudomonadota</taxon>
        <taxon>Betaproteobacteria</taxon>
        <taxon>Neisseriales</taxon>
        <taxon>Chitinibacteraceae</taxon>
        <taxon>Silvimonas</taxon>
    </lineage>
</organism>
<evidence type="ECO:0000313" key="1">
    <source>
        <dbReference type="EMBL" id="GGP18994.1"/>
    </source>
</evidence>
<reference evidence="2" key="1">
    <citation type="journal article" date="2019" name="Int. J. Syst. Evol. Microbiol.">
        <title>The Global Catalogue of Microorganisms (GCM) 10K type strain sequencing project: providing services to taxonomists for standard genome sequencing and annotation.</title>
        <authorList>
            <consortium name="The Broad Institute Genomics Platform"/>
            <consortium name="The Broad Institute Genome Sequencing Center for Infectious Disease"/>
            <person name="Wu L."/>
            <person name="Ma J."/>
        </authorList>
    </citation>
    <scope>NUCLEOTIDE SEQUENCE [LARGE SCALE GENOMIC DNA]</scope>
    <source>
        <strain evidence="2">CGMCC 1.8859</strain>
    </source>
</reference>
<evidence type="ECO:0008006" key="3">
    <source>
        <dbReference type="Google" id="ProtNLM"/>
    </source>
</evidence>
<comment type="caution">
    <text evidence="1">The sequence shown here is derived from an EMBL/GenBank/DDBJ whole genome shotgun (WGS) entry which is preliminary data.</text>
</comment>
<gene>
    <name evidence="1" type="ORF">GCM10010970_08410</name>
</gene>
<protein>
    <recommendedName>
        <fullName evidence="3">DUF2917 domain-containing protein</fullName>
    </recommendedName>
</protein>
<keyword evidence="2" id="KW-1185">Reference proteome</keyword>
<accession>A0ABQ2P694</accession>
<proteinExistence type="predicted"/>
<name>A0ABQ2P694_9NEIS</name>